<dbReference type="PROSITE" id="PS50944">
    <property type="entry name" value="HTH_DTXR"/>
    <property type="match status" value="1"/>
</dbReference>
<protein>
    <submittedName>
        <fullName evidence="11">Iron-dependent repressor IdeR</fullName>
    </submittedName>
</protein>
<dbReference type="SUPFAM" id="SSF46785">
    <property type="entry name" value="Winged helix' DNA-binding domain"/>
    <property type="match status" value="1"/>
</dbReference>
<dbReference type="GO" id="GO:0003700">
    <property type="term" value="F:DNA-binding transcription factor activity"/>
    <property type="evidence" value="ECO:0007669"/>
    <property type="project" value="InterPro"/>
</dbReference>
<evidence type="ECO:0000256" key="8">
    <source>
        <dbReference type="ARBA" id="ARBA00023163"/>
    </source>
</evidence>
<dbReference type="InterPro" id="IPR050536">
    <property type="entry name" value="DtxR_MntR_Metal-Reg"/>
</dbReference>
<proteinExistence type="inferred from homology"/>
<name>A0A1Y2MND3_PSEAH</name>
<evidence type="ECO:0000256" key="4">
    <source>
        <dbReference type="ARBA" id="ARBA00022490"/>
    </source>
</evidence>
<dbReference type="OrthoDB" id="3208141at2"/>
<dbReference type="Pfam" id="PF01325">
    <property type="entry name" value="Fe_dep_repress"/>
    <property type="match status" value="1"/>
</dbReference>
<dbReference type="FunFam" id="1.10.10.10:FF:000067">
    <property type="entry name" value="Iron-dependent repressor IdeR"/>
    <property type="match status" value="1"/>
</dbReference>
<dbReference type="FunFam" id="1.10.60.10:FF:000001">
    <property type="entry name" value="Iron dependent repressor"/>
    <property type="match status" value="1"/>
</dbReference>
<evidence type="ECO:0000256" key="6">
    <source>
        <dbReference type="ARBA" id="ARBA00023015"/>
    </source>
</evidence>
<evidence type="ECO:0000256" key="2">
    <source>
        <dbReference type="ARBA" id="ARBA00007871"/>
    </source>
</evidence>
<dbReference type="SMART" id="SM00419">
    <property type="entry name" value="HTH_CRP"/>
    <property type="match status" value="1"/>
</dbReference>
<sequence>MKGPHVNDLIDTTEMYLRTIYELEEEGVVPLRARIAERLGQSGPTVSQTVARMERDGLVVVAGDRHLELTDDGRSRAVAVMRKHRLAERLLIDVIGLEWELVHAEACRWEHVMSEDVERKLLRLLDKPTVSPYGNPIPGLEELERGDGVSTSSSVPPALEVGLQRLDELARRGGGGVEVRRIAEHVQNDADLMAELKQAGIVPGHIVEVGSIPRFGDPVPVLTDGEKATVAPLVAHAVLVRAQ</sequence>
<feature type="domain" description="HTH dtxR-type" evidence="10">
    <location>
        <begin position="9"/>
        <end position="70"/>
    </location>
</feature>
<dbReference type="InterPro" id="IPR012318">
    <property type="entry name" value="HTH_CRP"/>
</dbReference>
<dbReference type="InterPro" id="IPR022687">
    <property type="entry name" value="HTH_DTXR"/>
</dbReference>
<keyword evidence="12" id="KW-1185">Reference proteome</keyword>
<accession>A0A1Y2MND3</accession>
<evidence type="ECO:0000256" key="3">
    <source>
        <dbReference type="ARBA" id="ARBA00011738"/>
    </source>
</evidence>
<dbReference type="SMART" id="SM00529">
    <property type="entry name" value="HTH_DTXR"/>
    <property type="match status" value="1"/>
</dbReference>
<dbReference type="InterPro" id="IPR007167">
    <property type="entry name" value="Fe-transptr_FeoA-like"/>
</dbReference>
<evidence type="ECO:0000313" key="12">
    <source>
        <dbReference type="Proteomes" id="UP000194360"/>
    </source>
</evidence>
<dbReference type="GO" id="GO:0046983">
    <property type="term" value="F:protein dimerization activity"/>
    <property type="evidence" value="ECO:0007669"/>
    <property type="project" value="InterPro"/>
</dbReference>
<dbReference type="Gene3D" id="2.30.30.90">
    <property type="match status" value="1"/>
</dbReference>
<dbReference type="Gene3D" id="1.10.60.10">
    <property type="entry name" value="Iron dependent repressor, metal binding and dimerisation domain"/>
    <property type="match status" value="1"/>
</dbReference>
<comment type="subunit">
    <text evidence="3">Homodimer.</text>
</comment>
<dbReference type="Pfam" id="PF02742">
    <property type="entry name" value="Fe_dep_repr_C"/>
    <property type="match status" value="1"/>
</dbReference>
<dbReference type="InterPro" id="IPR036421">
    <property type="entry name" value="Fe_dep_repressor_sf"/>
</dbReference>
<comment type="similarity">
    <text evidence="2">Belongs to the DtxR/MntR family.</text>
</comment>
<dbReference type="GO" id="GO:0005737">
    <property type="term" value="C:cytoplasm"/>
    <property type="evidence" value="ECO:0007669"/>
    <property type="project" value="UniProtKB-SubCell"/>
</dbReference>
<keyword evidence="6" id="KW-0805">Transcription regulation</keyword>
<dbReference type="InterPro" id="IPR008988">
    <property type="entry name" value="Transcriptional_repressor_C"/>
</dbReference>
<evidence type="ECO:0000256" key="7">
    <source>
        <dbReference type="ARBA" id="ARBA00023125"/>
    </source>
</evidence>
<dbReference type="STRING" id="2074.BG845_05199"/>
<keyword evidence="4" id="KW-0963">Cytoplasm</keyword>
<dbReference type="InterPro" id="IPR022689">
    <property type="entry name" value="Iron_dep_repressor"/>
</dbReference>
<dbReference type="AlphaFoldDB" id="A0A1Y2MND3"/>
<dbReference type="InterPro" id="IPR038157">
    <property type="entry name" value="FeoA_core_dom"/>
</dbReference>
<dbReference type="InterPro" id="IPR036388">
    <property type="entry name" value="WH-like_DNA-bd_sf"/>
</dbReference>
<dbReference type="GO" id="GO:0003677">
    <property type="term" value="F:DNA binding"/>
    <property type="evidence" value="ECO:0007669"/>
    <property type="project" value="UniProtKB-KW"/>
</dbReference>
<evidence type="ECO:0000256" key="1">
    <source>
        <dbReference type="ARBA" id="ARBA00004496"/>
    </source>
</evidence>
<dbReference type="SUPFAM" id="SSF50037">
    <property type="entry name" value="C-terminal domain of transcriptional repressors"/>
    <property type="match status" value="1"/>
</dbReference>
<evidence type="ECO:0000256" key="5">
    <source>
        <dbReference type="ARBA" id="ARBA00023004"/>
    </source>
</evidence>
<feature type="region of interest" description="Disordered" evidence="9">
    <location>
        <begin position="136"/>
        <end position="155"/>
    </location>
</feature>
<comment type="subcellular location">
    <subcellularLocation>
        <location evidence="1">Cytoplasm</location>
    </subcellularLocation>
</comment>
<dbReference type="PANTHER" id="PTHR33238">
    <property type="entry name" value="IRON (METAL) DEPENDENT REPRESSOR, DTXR FAMILY"/>
    <property type="match status" value="1"/>
</dbReference>
<reference evidence="11 12" key="1">
    <citation type="submission" date="2016-09" db="EMBL/GenBank/DDBJ databases">
        <title>Pseudonocardia autotrophica DSM535, a candidate organism with high potential of specific P450 cytochromes.</title>
        <authorList>
            <person name="Grumaz C."/>
            <person name="Vainshtein Y."/>
            <person name="Kirstahler P."/>
            <person name="Sohn K."/>
        </authorList>
    </citation>
    <scope>NUCLEOTIDE SEQUENCE [LARGE SCALE GENOMIC DNA]</scope>
    <source>
        <strain evidence="11 12">DSM 535</strain>
    </source>
</reference>
<evidence type="ECO:0000259" key="10">
    <source>
        <dbReference type="PROSITE" id="PS50944"/>
    </source>
</evidence>
<evidence type="ECO:0000313" key="11">
    <source>
        <dbReference type="EMBL" id="OSY36763.1"/>
    </source>
</evidence>
<evidence type="ECO:0000256" key="9">
    <source>
        <dbReference type="SAM" id="MobiDB-lite"/>
    </source>
</evidence>
<dbReference type="SUPFAM" id="SSF47979">
    <property type="entry name" value="Iron-dependent repressor protein, dimerization domain"/>
    <property type="match status" value="1"/>
</dbReference>
<organism evidence="11 12">
    <name type="scientific">Pseudonocardia autotrophica</name>
    <name type="common">Amycolata autotrophica</name>
    <name type="synonym">Nocardia autotrophica</name>
    <dbReference type="NCBI Taxonomy" id="2074"/>
    <lineage>
        <taxon>Bacteria</taxon>
        <taxon>Bacillati</taxon>
        <taxon>Actinomycetota</taxon>
        <taxon>Actinomycetes</taxon>
        <taxon>Pseudonocardiales</taxon>
        <taxon>Pseudonocardiaceae</taxon>
        <taxon>Pseudonocardia</taxon>
    </lineage>
</organism>
<dbReference type="GO" id="GO:0045892">
    <property type="term" value="P:negative regulation of DNA-templated transcription"/>
    <property type="evidence" value="ECO:0007669"/>
    <property type="project" value="TreeGrafter"/>
</dbReference>
<dbReference type="InterPro" id="IPR001367">
    <property type="entry name" value="Fe_dep_repressor"/>
</dbReference>
<dbReference type="Pfam" id="PF04023">
    <property type="entry name" value="FeoA"/>
    <property type="match status" value="1"/>
</dbReference>
<keyword evidence="8" id="KW-0804">Transcription</keyword>
<keyword evidence="5" id="KW-0408">Iron</keyword>
<dbReference type="Gene3D" id="1.10.10.10">
    <property type="entry name" value="Winged helix-like DNA-binding domain superfamily/Winged helix DNA-binding domain"/>
    <property type="match status" value="1"/>
</dbReference>
<dbReference type="PANTHER" id="PTHR33238:SF10">
    <property type="entry name" value="IRON-DEPENDENT REPRESSOR IDER"/>
    <property type="match status" value="1"/>
</dbReference>
<dbReference type="InterPro" id="IPR036390">
    <property type="entry name" value="WH_DNA-bd_sf"/>
</dbReference>
<keyword evidence="7" id="KW-0238">DNA-binding</keyword>
<dbReference type="Proteomes" id="UP000194360">
    <property type="component" value="Unassembled WGS sequence"/>
</dbReference>
<gene>
    <name evidence="11" type="primary">ideR_1</name>
    <name evidence="11" type="ORF">BG845_05199</name>
</gene>
<dbReference type="EMBL" id="MIGB01000036">
    <property type="protein sequence ID" value="OSY36763.1"/>
    <property type="molecule type" value="Genomic_DNA"/>
</dbReference>
<comment type="caution">
    <text evidence="11">The sequence shown here is derived from an EMBL/GenBank/DDBJ whole genome shotgun (WGS) entry which is preliminary data.</text>
</comment>
<dbReference type="GO" id="GO:0046914">
    <property type="term" value="F:transition metal ion binding"/>
    <property type="evidence" value="ECO:0007669"/>
    <property type="project" value="InterPro"/>
</dbReference>